<name>A0ABD0N8Y8_CIRMR</name>
<reference evidence="4 5" key="1">
    <citation type="submission" date="2024-05" db="EMBL/GenBank/DDBJ databases">
        <title>Genome sequencing and assembly of Indian major carp, Cirrhinus mrigala (Hamilton, 1822).</title>
        <authorList>
            <person name="Mohindra V."/>
            <person name="Chowdhury L.M."/>
            <person name="Lal K."/>
            <person name="Jena J.K."/>
        </authorList>
    </citation>
    <scope>NUCLEOTIDE SEQUENCE [LARGE SCALE GENOMIC DNA]</scope>
    <source>
        <strain evidence="4">CM1030</strain>
        <tissue evidence="4">Blood</tissue>
    </source>
</reference>
<feature type="domain" description="Reverse transcriptase" evidence="3">
    <location>
        <begin position="417"/>
        <end position="698"/>
    </location>
</feature>
<evidence type="ECO:0000259" key="3">
    <source>
        <dbReference type="PROSITE" id="PS50878"/>
    </source>
</evidence>
<dbReference type="SUPFAM" id="SSF56672">
    <property type="entry name" value="DNA/RNA polymerases"/>
    <property type="match status" value="1"/>
</dbReference>
<dbReference type="CDD" id="cd01650">
    <property type="entry name" value="RT_nLTR_like"/>
    <property type="match status" value="1"/>
</dbReference>
<feature type="region of interest" description="Disordered" evidence="2">
    <location>
        <begin position="1"/>
        <end position="25"/>
    </location>
</feature>
<evidence type="ECO:0000313" key="4">
    <source>
        <dbReference type="EMBL" id="KAL0158549.1"/>
    </source>
</evidence>
<keyword evidence="5" id="KW-1185">Reference proteome</keyword>
<accession>A0ABD0N8Y8</accession>
<evidence type="ECO:0000256" key="2">
    <source>
        <dbReference type="SAM" id="MobiDB-lite"/>
    </source>
</evidence>
<protein>
    <recommendedName>
        <fullName evidence="3">Reverse transcriptase domain-containing protein</fullName>
    </recommendedName>
</protein>
<feature type="non-terminal residue" evidence="4">
    <location>
        <position position="1"/>
    </location>
</feature>
<dbReference type="PANTHER" id="PTHR19446">
    <property type="entry name" value="REVERSE TRANSCRIPTASES"/>
    <property type="match status" value="1"/>
</dbReference>
<gene>
    <name evidence="4" type="ORF">M9458_046625</name>
</gene>
<dbReference type="EMBL" id="JAMKFB020000023">
    <property type="protein sequence ID" value="KAL0158549.1"/>
    <property type="molecule type" value="Genomic_DNA"/>
</dbReference>
<dbReference type="Proteomes" id="UP001529510">
    <property type="component" value="Unassembled WGS sequence"/>
</dbReference>
<comment type="caution">
    <text evidence="4">The sequence shown here is derived from an EMBL/GenBank/DDBJ whole genome shotgun (WGS) entry which is preliminary data.</text>
</comment>
<dbReference type="Pfam" id="PF00078">
    <property type="entry name" value="RVT_1"/>
    <property type="match status" value="1"/>
</dbReference>
<dbReference type="InterPro" id="IPR043502">
    <property type="entry name" value="DNA/RNA_pol_sf"/>
</dbReference>
<organism evidence="4 5">
    <name type="scientific">Cirrhinus mrigala</name>
    <name type="common">Mrigala</name>
    <dbReference type="NCBI Taxonomy" id="683832"/>
    <lineage>
        <taxon>Eukaryota</taxon>
        <taxon>Metazoa</taxon>
        <taxon>Chordata</taxon>
        <taxon>Craniata</taxon>
        <taxon>Vertebrata</taxon>
        <taxon>Euteleostomi</taxon>
        <taxon>Actinopterygii</taxon>
        <taxon>Neopterygii</taxon>
        <taxon>Teleostei</taxon>
        <taxon>Ostariophysi</taxon>
        <taxon>Cypriniformes</taxon>
        <taxon>Cyprinidae</taxon>
        <taxon>Labeoninae</taxon>
        <taxon>Labeonini</taxon>
        <taxon>Cirrhinus</taxon>
    </lineage>
</organism>
<feature type="compositionally biased region" description="Low complexity" evidence="2">
    <location>
        <begin position="152"/>
        <end position="164"/>
    </location>
</feature>
<feature type="region of interest" description="Disordered" evidence="2">
    <location>
        <begin position="1163"/>
        <end position="1197"/>
    </location>
</feature>
<evidence type="ECO:0000313" key="5">
    <source>
        <dbReference type="Proteomes" id="UP001529510"/>
    </source>
</evidence>
<feature type="region of interest" description="Disordered" evidence="2">
    <location>
        <begin position="147"/>
        <end position="174"/>
    </location>
</feature>
<dbReference type="AlphaFoldDB" id="A0ABD0N8Y8"/>
<proteinExistence type="predicted"/>
<feature type="coiled-coil region" evidence="1">
    <location>
        <begin position="260"/>
        <end position="329"/>
    </location>
</feature>
<dbReference type="PROSITE" id="PS50878">
    <property type="entry name" value="RT_POL"/>
    <property type="match status" value="1"/>
</dbReference>
<sequence>GKTWRQPGKTADRRERPHRACPRLAPCGRRDLAPLVYRSHPSLATEGSMKKIPPESARAGEDDDSLIDYMVIDPGTKQTTRMMITKIPEMTTPTPTPGCKLQICRCGWTKETTYAGLRRHQGLKKCLPSQKQGPCIDRYFLRSCSSKSSEVQQQDQNQSLQNINPPVQEEDEEPSIEVSNLSQPAIENKIQGRKPQVRWPKSCERKEWETIDTDISNLLGQLRGTVVRKLERMGDLIYNYGVERFGMVEKRKKTSPTQTKSRRQQEIERLVKERRQLKKQWRKAPEEEKEGINLLQAEIKNRLATLRRAENLRRRRKKKEQERSNFFKDPYKFAKKLFTKEKNGKLKTSKKDLETYLKQSLTDSQRCGQITLPPEMPPIHSPEHQMDISPPRWSEVKRIVQRARAASSPGPNGVPYRVYKNTPDVLRFLWRLMKVVWQKQAIPTAWRKRILLLNVEGKIFFSVVARRLTAYLEKNHFIDTMVQKAGIPGFSGCLEHLNMIWNQIQLAKKDGRDLHVVFLDLANAFGSVPHNLLWTAFHYFSVPEVITRLVKSYFQDLQLCLTTDECTTAWQRVEIGIMAGCTISPLAFTMAMEVIIRASRWVVGGQKLKSGLRLPPIRAYMDDMTILTTTKACARRLLNKLQENIQWARMEIKPSKSRSISVVKGKLSEQRFYVGKEPIPTVAEKPVKSLGRWYHATLKDTEQVDQLMKDTICGLESINKTKLPGRLKLWCLQFGLLPRLMWPLTIYEVPVSKVEKLERVISSFAKKWLGLPRCFTNIGLYGRGILEIPVSSLAEEFKCSKVRLEMTLTESCDPSVSRSAPTLVTGRKWNPAAATHQAKLDLRHRDIIGNVQQGRGGLGLGGSRPSWQRAAPAQRRKLVVEEVRRHEQATRCVKAISQAKQGQWTRWEGVERRKISWRELMGMEAFHISFILRATYDVLPSPSNLNQWYGEDPTCPLCPSPANLKHILVGCKISLSQGRYTWRHNHVLKCLAATLESRRLKINSLPPSSFHPSYAREFTREGTKTAKVQTISDVGQLGRARDWKLVVDLNQRLHFPSEIATTNLRPDLVLWSSSLHTVYIIELTVPWEDAVEEAFERKSLKYTELAADAEQRGWKSKVCPVEVGCRGFVGESTIRLLKELGVQGQTLRRTIKALSGAAEEASRWLWGGTPGTPGDADEPSGGVVGLSSKRQRRRVPT</sequence>
<dbReference type="InterPro" id="IPR000477">
    <property type="entry name" value="RT_dom"/>
</dbReference>
<evidence type="ECO:0000256" key="1">
    <source>
        <dbReference type="SAM" id="Coils"/>
    </source>
</evidence>
<keyword evidence="1" id="KW-0175">Coiled coil</keyword>